<dbReference type="AlphaFoldDB" id="A0A6J4J7E6"/>
<evidence type="ECO:0000313" key="1">
    <source>
        <dbReference type="EMBL" id="CAA9269947.1"/>
    </source>
</evidence>
<name>A0A6J4J7E6_9BACT</name>
<protein>
    <submittedName>
        <fullName evidence="1">Uncharacterized protein</fullName>
    </submittedName>
</protein>
<organism evidence="1">
    <name type="scientific">uncultured Chthoniobacterales bacterium</name>
    <dbReference type="NCBI Taxonomy" id="1836801"/>
    <lineage>
        <taxon>Bacteria</taxon>
        <taxon>Pseudomonadati</taxon>
        <taxon>Verrucomicrobiota</taxon>
        <taxon>Spartobacteria</taxon>
        <taxon>Chthoniobacterales</taxon>
        <taxon>environmental samples</taxon>
    </lineage>
</organism>
<gene>
    <name evidence="1" type="ORF">AVDCRST_MAG42-3219</name>
</gene>
<dbReference type="InterPro" id="IPR054221">
    <property type="entry name" value="DUF6941"/>
</dbReference>
<dbReference type="Pfam" id="PF22091">
    <property type="entry name" value="DUF6941"/>
    <property type="match status" value="1"/>
</dbReference>
<proteinExistence type="predicted"/>
<reference evidence="1" key="1">
    <citation type="submission" date="2020-02" db="EMBL/GenBank/DDBJ databases">
        <authorList>
            <person name="Meier V. D."/>
        </authorList>
    </citation>
    <scope>NUCLEOTIDE SEQUENCE</scope>
    <source>
        <strain evidence="1">AVDCRST_MAG42</strain>
    </source>
</reference>
<sequence>MKVEIFTLCDAATADAGGKLNILGSFDRINAAQVPVTHALCALAIKLRFERLEEGQKRIRISFMDSDGTAVMPTLDAATQVAFPPGEHTVTACLVLQIQQLKLPNYGEYSIDLGVDGRHEASIPLFVRPVNGAASPELSS</sequence>
<dbReference type="EMBL" id="CADCTA010000118">
    <property type="protein sequence ID" value="CAA9269947.1"/>
    <property type="molecule type" value="Genomic_DNA"/>
</dbReference>
<accession>A0A6J4J7E6</accession>